<feature type="compositionally biased region" description="Basic and acidic residues" evidence="23">
    <location>
        <begin position="1423"/>
        <end position="1438"/>
    </location>
</feature>
<evidence type="ECO:0000256" key="13">
    <source>
        <dbReference type="ARBA" id="ARBA00023002"/>
    </source>
</evidence>
<evidence type="ECO:0000259" key="26">
    <source>
        <dbReference type="PROSITE" id="PS51848"/>
    </source>
</evidence>
<keyword evidence="17" id="KW-0009">Actin-binding</keyword>
<dbReference type="GO" id="GO:0120501">
    <property type="term" value="F:F-actin monooxygenase activity"/>
    <property type="evidence" value="ECO:0007669"/>
    <property type="project" value="UniProtKB-EC"/>
</dbReference>
<dbReference type="Gene3D" id="3.50.50.60">
    <property type="entry name" value="FAD/NAD(P)-binding domain"/>
    <property type="match status" value="1"/>
</dbReference>
<feature type="compositionally biased region" description="Basic and acidic residues" evidence="23">
    <location>
        <begin position="1610"/>
        <end position="1626"/>
    </location>
</feature>
<evidence type="ECO:0000256" key="21">
    <source>
        <dbReference type="PROSITE-ProRule" id="PRU00125"/>
    </source>
</evidence>
<dbReference type="CDD" id="cd21251">
    <property type="entry name" value="CH_MICAL3"/>
    <property type="match status" value="1"/>
</dbReference>
<dbReference type="PANTHER" id="PTHR23167:SF51">
    <property type="entry name" value="[F-ACTIN]-MONOOXYGENASE MICAL3"/>
    <property type="match status" value="1"/>
</dbReference>
<evidence type="ECO:0000256" key="3">
    <source>
        <dbReference type="ARBA" id="ARBA00004245"/>
    </source>
</evidence>
<feature type="region of interest" description="Disordered" evidence="23">
    <location>
        <begin position="851"/>
        <end position="903"/>
    </location>
</feature>
<dbReference type="EMBL" id="JAATJV010419400">
    <property type="protein sequence ID" value="MBZ3887811.1"/>
    <property type="molecule type" value="Genomic_DNA"/>
</dbReference>
<sequence length="2024" mass="227597">MEEKKHETTNQAHVLFDRFVQATTCKGTLKAFQELCDHLELKPKDYRSFYHKLKSKLNYWKAKALWAKLDKRGSHKDYKKGKACTNTKCLIIGAGPCGLRTAIDLSLLGAKVVVIEKRDAFSRNNVLHLWPFTIHDLRGLGAKKFYGKFCAGAIDHISIRQLQLILLKVALILGIEIHVNVEFQGLVQPPEDQENERIGWRALVHPKTHPVSEYEFEVIIGGDGRRNTLEGFRRKEFRGKLAIAITANFINRNTTAEAKVEEISGVAFIFNQKFFQELREATGIDLENIVYYKDDTHYFVMTAKKQSLLDKGVILHDYADTELLLSRENVDQEALLNYAREAADFSTQQQLPSLDFAINHYGQPDVAMFDFTCMYASENAALVREQNGHQLLVALVGDSLLEPFWPMGTGIARGFLAAMDSAWMVRSWSLGTSPLEVLAERESIYRLLPQTTPENVSKNFSQYSIDPVTRYPNINVNFLRPSQVRHLYDTGETKDIHLEMENLVNSQTTPKLTRNESVARSSKLLGWCQRQTDGYTGVNVTDLTMSWKSGLALCAIIHRYRPDLIDFDSLDEQNVEKNNQLAFDIAEKELGISPIMTGKDMASVGEPDKLSMVMYLTQFYEMFKDSLSSTDTLDLNAEEKAVLIASTKSPISFLSKLGQTISRKRSPKEETSRGYRGERPTLVSTLTDRRMDVAIGNQNKVKYMATQLLAKFEENAPAQTTGIRRQPEPEPSRRFFVDQWELSLSLRSSNRPASPSSDSLRQGSIKKEFPQNLGGSDTCYFCQKRVYVMERLSAEGKFFHRSCFKCDYCATTLRLSAYAYDIEDGKFYCKPHYCYRLSGYAQRKRPAVAPLSGKEARGHLQDGPTADTNGRASTITSSTERTPGSSVNGLEEPSIAKRLRGTPERIELENYHRSVKRAEELEEVPEETQAEHNLSSVLDKGTEEDVASSSSESEMEEEEEEDEEEDQLPTSDLGGVPWKEAVRIHALLKGRSEEELEASKSFGPREEEEEEEEEYEEEEEEEYDEEEEESSEAGNHRLQQIINPADPLAIQADVHWTHIREKEEEERMVPTSESSTSRAPLDENDLEEDVDSEPAEIEGEAAEDGDPGDTGAELDDDQHWSDDIPSDAEMELRLQRQAEVEAELELKVAEHEEEKPSTLPVQQERGPSQVSSPIRSPQEQAILSFPASSHMAEGPQVPLASVATKMKSPEEHLFSDPLLPKEKPKAEVPLDQKAAPPPIRSQPISLPEPRTPTSPMSSQFVAQAAPSAPHSTQLPICSQPQPSSEATIPSPTESPIRFQPVPAKASTPLTPLPMKSQGDPKNRLDSPLAVDEALKRSDLVEEFWMKSAEIRRSLGLTPVERKKGPESSLPSPAFKPVSLKSFSVEKSPQDEGLCLLKPPPVPKRLGLPKSDGDQPSLLTPKSPSDRELRSSHEERRDQSSSSGLGLHGSSSNMKTLGSQSFNTSDSTMLTPPSSPPPPPTQHEEPATLQRKPYQIFERKETEPKTSVIPPLPPATFMRPPREPAQPPREEVRKSFVESVDEIPFADDVEDTYDDKTENSSLQEKFFTPPSCWPLPERALHPPLAKENGRLPSLESSAQLQKRGLPLVSPEAKELAEERMRAREKSVKSQALRDAMAKQLSRMQEMEMAAGASKSHKASSAPSQGKQLLTESSKPPGLRGSEEPTLKHKATSEEVLSPPSDSGGPDGSVTSSEGSSGKSKKRSSLFSPRRNKKEKKPKGEGRPTEKPSSSLLEEAATKPKSLWKSVFSGYKKDKKKKGDEKSCSSTPSSGATVDSGKHRMSPIVRAELQLRRQLSFSEDSDLSSDDILERSSQKSRREPRTYTEEELNAKLTRRVQKAARRQAKQEELKRLHRAQIIQRQLEQVEEKQRQLEERGVAVEKALRGEAGMGKKDDPKLMQEWFKLVQEKNAMVRYESELMIFARELELEDRQSRLQQELRERMAVEDHLKTEEELSEEKKILNEMLEVVEQRDSLVALLEEQRLREKEEDKDLEAAMLSKGFSLNWS</sequence>
<dbReference type="InterPro" id="IPR001781">
    <property type="entry name" value="Znf_LIM"/>
</dbReference>
<feature type="compositionally biased region" description="Basic and acidic residues" evidence="23">
    <location>
        <begin position="1055"/>
        <end position="1068"/>
    </location>
</feature>
<dbReference type="SMART" id="SM00132">
    <property type="entry name" value="LIM"/>
    <property type="match status" value="1"/>
</dbReference>
<dbReference type="InterPro" id="IPR057494">
    <property type="entry name" value="Rossman_Mical"/>
</dbReference>
<dbReference type="PROSITE" id="PS50023">
    <property type="entry name" value="LIM_DOMAIN_2"/>
    <property type="match status" value="1"/>
</dbReference>
<protein>
    <recommendedName>
        <fullName evidence="5">F-actin monooxygenase</fullName>
        <ecNumber evidence="5">1.14.13.225</ecNumber>
    </recommendedName>
</protein>
<dbReference type="Pfam" id="PF00307">
    <property type="entry name" value="CH"/>
    <property type="match status" value="1"/>
</dbReference>
<accession>A0AA41NCD8</accession>
<dbReference type="Pfam" id="PF01494">
    <property type="entry name" value="FAD_binding_3"/>
    <property type="match status" value="1"/>
</dbReference>
<dbReference type="GO" id="GO:0005856">
    <property type="term" value="C:cytoskeleton"/>
    <property type="evidence" value="ECO:0007669"/>
    <property type="project" value="UniProtKB-SubCell"/>
</dbReference>
<dbReference type="GO" id="GO:0019417">
    <property type="term" value="P:sulfur oxidation"/>
    <property type="evidence" value="ECO:0007669"/>
    <property type="project" value="UniProtKB-ARBA"/>
</dbReference>
<feature type="domain" description="Calponin-homology (CH)" evidence="24">
    <location>
        <begin position="518"/>
        <end position="624"/>
    </location>
</feature>
<dbReference type="FunFam" id="1.10.418.10:FF:000026">
    <property type="entry name" value="protein-methionine sulfoxide oxidase MICAL3 isoform X1"/>
    <property type="match status" value="1"/>
</dbReference>
<dbReference type="InterPro" id="IPR036188">
    <property type="entry name" value="FAD/NAD-bd_sf"/>
</dbReference>
<feature type="compositionally biased region" description="Polar residues" evidence="23">
    <location>
        <begin position="1269"/>
        <end position="1293"/>
    </location>
</feature>
<dbReference type="InterPro" id="IPR050540">
    <property type="entry name" value="F-actin_Monoox_Mical"/>
</dbReference>
<evidence type="ECO:0000259" key="25">
    <source>
        <dbReference type="PROSITE" id="PS50023"/>
    </source>
</evidence>
<feature type="compositionally biased region" description="Polar residues" evidence="23">
    <location>
        <begin position="1452"/>
        <end position="1462"/>
    </location>
</feature>
<keyword evidence="6" id="KW-0268">Exocytosis</keyword>
<gene>
    <name evidence="27" type="ORF">SUZIE_194810</name>
</gene>
<evidence type="ECO:0000256" key="14">
    <source>
        <dbReference type="ARBA" id="ARBA00023033"/>
    </source>
</evidence>
<dbReference type="CDD" id="cd09439">
    <property type="entry name" value="LIM_Mical"/>
    <property type="match status" value="1"/>
</dbReference>
<feature type="compositionally biased region" description="Polar residues" evidence="23">
    <location>
        <begin position="1663"/>
        <end position="1672"/>
    </location>
</feature>
<evidence type="ECO:0000256" key="8">
    <source>
        <dbReference type="ARBA" id="ARBA00022630"/>
    </source>
</evidence>
<dbReference type="FunFam" id="2.10.110.10:FF:000043">
    <property type="entry name" value="protein-methionine sulfoxide oxidase MICAL3 isoform X2"/>
    <property type="match status" value="1"/>
</dbReference>
<evidence type="ECO:0000256" key="10">
    <source>
        <dbReference type="ARBA" id="ARBA00022827"/>
    </source>
</evidence>
<dbReference type="InterPro" id="IPR036872">
    <property type="entry name" value="CH_dom_sf"/>
</dbReference>
<dbReference type="GO" id="GO:0071949">
    <property type="term" value="F:FAD binding"/>
    <property type="evidence" value="ECO:0007669"/>
    <property type="project" value="InterPro"/>
</dbReference>
<dbReference type="Gene3D" id="1.10.418.10">
    <property type="entry name" value="Calponin-like domain"/>
    <property type="match status" value="1"/>
</dbReference>
<evidence type="ECO:0000256" key="12">
    <source>
        <dbReference type="ARBA" id="ARBA00022857"/>
    </source>
</evidence>
<dbReference type="InterPro" id="IPR002938">
    <property type="entry name" value="FAD-bd"/>
</dbReference>
<dbReference type="SUPFAM" id="SSF51905">
    <property type="entry name" value="FAD/NAD(P)-binding domain"/>
    <property type="match status" value="1"/>
</dbReference>
<dbReference type="GO" id="GO:0030042">
    <property type="term" value="P:actin filament depolymerization"/>
    <property type="evidence" value="ECO:0007669"/>
    <property type="project" value="UniProtKB-ARBA"/>
</dbReference>
<feature type="compositionally biased region" description="Acidic residues" evidence="23">
    <location>
        <begin position="1538"/>
        <end position="1552"/>
    </location>
</feature>
<evidence type="ECO:0000256" key="22">
    <source>
        <dbReference type="SAM" id="Coils"/>
    </source>
</evidence>
<evidence type="ECO:0000313" key="28">
    <source>
        <dbReference type="Proteomes" id="UP001166674"/>
    </source>
</evidence>
<dbReference type="InterPro" id="IPR001715">
    <property type="entry name" value="CH_dom"/>
</dbReference>
<dbReference type="GO" id="GO:0006887">
    <property type="term" value="P:exocytosis"/>
    <property type="evidence" value="ECO:0007669"/>
    <property type="project" value="UniProtKB-KW"/>
</dbReference>
<evidence type="ECO:0000256" key="4">
    <source>
        <dbReference type="ARBA" id="ARBA00008223"/>
    </source>
</evidence>
<proteinExistence type="inferred from homology"/>
<keyword evidence="19" id="KW-0539">Nucleus</keyword>
<dbReference type="SMART" id="SM00033">
    <property type="entry name" value="CH"/>
    <property type="match status" value="1"/>
</dbReference>
<feature type="compositionally biased region" description="Acidic residues" evidence="23">
    <location>
        <begin position="1082"/>
        <end position="1116"/>
    </location>
</feature>
<evidence type="ECO:0000256" key="6">
    <source>
        <dbReference type="ARBA" id="ARBA00022483"/>
    </source>
</evidence>
<comment type="cofactor">
    <cofactor evidence="1">
        <name>FAD</name>
        <dbReference type="ChEBI" id="CHEBI:57692"/>
    </cofactor>
</comment>
<comment type="catalytic activity">
    <reaction evidence="20">
        <text>L-methionyl-[F-actin] + NADPH + O2 + H(+) = L-methionyl-(R)-S-oxide-[F-actin] + NADP(+) + H2O</text>
        <dbReference type="Rhea" id="RHEA:51308"/>
        <dbReference type="Rhea" id="RHEA-COMP:12953"/>
        <dbReference type="Rhea" id="RHEA-COMP:12956"/>
        <dbReference type="ChEBI" id="CHEBI:15377"/>
        <dbReference type="ChEBI" id="CHEBI:15378"/>
        <dbReference type="ChEBI" id="CHEBI:15379"/>
        <dbReference type="ChEBI" id="CHEBI:16044"/>
        <dbReference type="ChEBI" id="CHEBI:45764"/>
        <dbReference type="ChEBI" id="CHEBI:57783"/>
        <dbReference type="ChEBI" id="CHEBI:58349"/>
        <dbReference type="EC" id="1.14.13.225"/>
    </reaction>
</comment>
<reference evidence="27" key="1">
    <citation type="submission" date="2020-03" db="EMBL/GenBank/DDBJ databases">
        <title>Studies in the Genomics of Life Span.</title>
        <authorList>
            <person name="Glass D."/>
        </authorList>
    </citation>
    <scope>NUCLEOTIDE SEQUENCE</scope>
    <source>
        <strain evidence="27">SUZIE</strain>
        <tissue evidence="27">Muscle</tissue>
    </source>
</reference>
<feature type="region of interest" description="Disordered" evidence="23">
    <location>
        <begin position="918"/>
        <end position="1327"/>
    </location>
</feature>
<comment type="caution">
    <text evidence="27">The sequence shown here is derived from an EMBL/GenBank/DDBJ whole genome shotgun (WGS) entry which is preliminary data.</text>
</comment>
<evidence type="ECO:0000256" key="17">
    <source>
        <dbReference type="ARBA" id="ARBA00023203"/>
    </source>
</evidence>
<dbReference type="InterPro" id="IPR022735">
    <property type="entry name" value="bMERB_dom"/>
</dbReference>
<feature type="compositionally biased region" description="Polar residues" evidence="23">
    <location>
        <begin position="1159"/>
        <end position="1181"/>
    </location>
</feature>
<dbReference type="SUPFAM" id="SSF47576">
    <property type="entry name" value="Calponin-homology domain, CH-domain"/>
    <property type="match status" value="1"/>
</dbReference>
<dbReference type="Pfam" id="PF00412">
    <property type="entry name" value="LIM"/>
    <property type="match status" value="1"/>
</dbReference>
<dbReference type="PROSITE" id="PS00478">
    <property type="entry name" value="LIM_DOMAIN_1"/>
    <property type="match status" value="1"/>
</dbReference>
<keyword evidence="9 21" id="KW-0479">Metal-binding</keyword>
<feature type="compositionally biased region" description="Basic and acidic residues" evidence="23">
    <location>
        <begin position="1679"/>
        <end position="1691"/>
    </location>
</feature>
<dbReference type="PROSITE" id="PS50021">
    <property type="entry name" value="CH"/>
    <property type="match status" value="1"/>
</dbReference>
<feature type="region of interest" description="Disordered" evidence="23">
    <location>
        <begin position="1351"/>
        <end position="1801"/>
    </location>
</feature>
<feature type="domain" description="BMERB" evidence="26">
    <location>
        <begin position="1863"/>
        <end position="2012"/>
    </location>
</feature>
<keyword evidence="11 21" id="KW-0862">Zinc</keyword>
<keyword evidence="10" id="KW-0274">FAD</keyword>
<comment type="similarity">
    <text evidence="4">Belongs to the Mical family.</text>
</comment>
<evidence type="ECO:0000256" key="2">
    <source>
        <dbReference type="ARBA" id="ARBA00004123"/>
    </source>
</evidence>
<dbReference type="Gene3D" id="2.10.110.10">
    <property type="entry name" value="Cysteine Rich Protein"/>
    <property type="match status" value="1"/>
</dbReference>
<evidence type="ECO:0000256" key="1">
    <source>
        <dbReference type="ARBA" id="ARBA00001974"/>
    </source>
</evidence>
<dbReference type="PANTHER" id="PTHR23167">
    <property type="entry name" value="CALPONIN HOMOLOGY DOMAIN-CONTAINING PROTEIN DDB_G0272472-RELATED"/>
    <property type="match status" value="1"/>
</dbReference>
<evidence type="ECO:0000256" key="9">
    <source>
        <dbReference type="ARBA" id="ARBA00022723"/>
    </source>
</evidence>
<feature type="compositionally biased region" description="Low complexity" evidence="23">
    <location>
        <begin position="1696"/>
        <end position="1716"/>
    </location>
</feature>
<feature type="compositionally biased region" description="Basic residues" evidence="23">
    <location>
        <begin position="1717"/>
        <end position="1735"/>
    </location>
</feature>
<keyword evidence="12" id="KW-0521">NADP</keyword>
<feature type="compositionally biased region" description="Low complexity" evidence="23">
    <location>
        <begin position="747"/>
        <end position="760"/>
    </location>
</feature>
<evidence type="ECO:0000256" key="20">
    <source>
        <dbReference type="ARBA" id="ARBA00049522"/>
    </source>
</evidence>
<evidence type="ECO:0000256" key="18">
    <source>
        <dbReference type="ARBA" id="ARBA00023212"/>
    </source>
</evidence>
<dbReference type="SUPFAM" id="SSF57716">
    <property type="entry name" value="Glucocorticoid receptor-like (DNA-binding domain)"/>
    <property type="match status" value="1"/>
</dbReference>
<evidence type="ECO:0000256" key="7">
    <source>
        <dbReference type="ARBA" id="ARBA00022490"/>
    </source>
</evidence>
<feature type="compositionally biased region" description="Low complexity" evidence="23">
    <location>
        <begin position="1648"/>
        <end position="1662"/>
    </location>
</feature>
<feature type="compositionally biased region" description="Polar residues" evidence="23">
    <location>
        <begin position="1251"/>
        <end position="1261"/>
    </location>
</feature>
<feature type="compositionally biased region" description="Basic and acidic residues" evidence="23">
    <location>
        <begin position="1207"/>
        <end position="1230"/>
    </location>
</feature>
<feature type="region of interest" description="Disordered" evidence="23">
    <location>
        <begin position="747"/>
        <end position="768"/>
    </location>
</feature>
<keyword evidence="13" id="KW-0560">Oxidoreductase</keyword>
<feature type="compositionally biased region" description="Low complexity" evidence="23">
    <location>
        <begin position="1439"/>
        <end position="1451"/>
    </location>
</feature>
<dbReference type="GO" id="GO:0005634">
    <property type="term" value="C:nucleus"/>
    <property type="evidence" value="ECO:0007669"/>
    <property type="project" value="UniProtKB-SubCell"/>
</dbReference>
<keyword evidence="14" id="KW-0503">Monooxygenase</keyword>
<feature type="region of interest" description="Disordered" evidence="23">
    <location>
        <begin position="1814"/>
        <end position="1865"/>
    </location>
</feature>
<keyword evidence="7" id="KW-0963">Cytoplasm</keyword>
<dbReference type="Pfam" id="PF12130">
    <property type="entry name" value="bMERB_dom"/>
    <property type="match status" value="1"/>
</dbReference>
<feature type="compositionally biased region" description="Acidic residues" evidence="23">
    <location>
        <begin position="1006"/>
        <end position="1031"/>
    </location>
</feature>
<keyword evidence="28" id="KW-1185">Reference proteome</keyword>
<evidence type="ECO:0000256" key="5">
    <source>
        <dbReference type="ARBA" id="ARBA00012709"/>
    </source>
</evidence>
<evidence type="ECO:0000256" key="11">
    <source>
        <dbReference type="ARBA" id="ARBA00022833"/>
    </source>
</evidence>
<dbReference type="FunFam" id="3.50.50.60:FF:000004">
    <property type="entry name" value="protein-methionine sulfoxide oxidase MICAL2 isoform X1"/>
    <property type="match status" value="1"/>
</dbReference>
<feature type="compositionally biased region" description="Basic residues" evidence="23">
    <location>
        <begin position="1850"/>
        <end position="1861"/>
    </location>
</feature>
<feature type="compositionally biased region" description="Basic and acidic residues" evidence="23">
    <location>
        <begin position="1130"/>
        <end position="1156"/>
    </location>
</feature>
<comment type="subcellular location">
    <subcellularLocation>
        <location evidence="3">Cytoplasm</location>
        <location evidence="3">Cytoskeleton</location>
    </subcellularLocation>
    <subcellularLocation>
        <location evidence="2">Nucleus</location>
    </subcellularLocation>
</comment>
<dbReference type="GO" id="GO:0003779">
    <property type="term" value="F:actin binding"/>
    <property type="evidence" value="ECO:0007669"/>
    <property type="project" value="UniProtKB-KW"/>
</dbReference>
<feature type="coiled-coil region" evidence="22">
    <location>
        <begin position="1962"/>
        <end position="2013"/>
    </location>
</feature>
<feature type="compositionally biased region" description="Basic and acidic residues" evidence="23">
    <location>
        <begin position="1826"/>
        <end position="1842"/>
    </location>
</feature>
<dbReference type="PRINTS" id="PR00420">
    <property type="entry name" value="RNGMNOXGNASE"/>
</dbReference>
<feature type="domain" description="LIM zinc-binding" evidence="25">
    <location>
        <begin position="777"/>
        <end position="839"/>
    </location>
</feature>
<organism evidence="27 28">
    <name type="scientific">Sciurus carolinensis</name>
    <name type="common">Eastern gray squirrel</name>
    <dbReference type="NCBI Taxonomy" id="30640"/>
    <lineage>
        <taxon>Eukaryota</taxon>
        <taxon>Metazoa</taxon>
        <taxon>Chordata</taxon>
        <taxon>Craniata</taxon>
        <taxon>Vertebrata</taxon>
        <taxon>Euteleostomi</taxon>
        <taxon>Mammalia</taxon>
        <taxon>Eutheria</taxon>
        <taxon>Euarchontoglires</taxon>
        <taxon>Glires</taxon>
        <taxon>Rodentia</taxon>
        <taxon>Sciuromorpha</taxon>
        <taxon>Sciuridae</taxon>
        <taxon>Sciurinae</taxon>
        <taxon>Sciurini</taxon>
        <taxon>Sciurus</taxon>
    </lineage>
</organism>
<dbReference type="GO" id="GO:0046872">
    <property type="term" value="F:metal ion binding"/>
    <property type="evidence" value="ECO:0007669"/>
    <property type="project" value="UniProtKB-KW"/>
</dbReference>
<evidence type="ECO:0000256" key="16">
    <source>
        <dbReference type="ARBA" id="ARBA00023054"/>
    </source>
</evidence>
<dbReference type="EC" id="1.14.13.225" evidence="5"/>
<feature type="compositionally biased region" description="Polar residues" evidence="23">
    <location>
        <begin position="866"/>
        <end position="888"/>
    </location>
</feature>
<evidence type="ECO:0000259" key="24">
    <source>
        <dbReference type="PROSITE" id="PS50021"/>
    </source>
</evidence>
<evidence type="ECO:0000256" key="23">
    <source>
        <dbReference type="SAM" id="MobiDB-lite"/>
    </source>
</evidence>
<evidence type="ECO:0000256" key="15">
    <source>
        <dbReference type="ARBA" id="ARBA00023038"/>
    </source>
</evidence>
<keyword evidence="18" id="KW-0206">Cytoskeleton</keyword>
<dbReference type="Pfam" id="PF25413">
    <property type="entry name" value="Rossman_Mical"/>
    <property type="match status" value="1"/>
</dbReference>
<feature type="compositionally biased region" description="Acidic residues" evidence="23">
    <location>
        <begin position="953"/>
        <end position="967"/>
    </location>
</feature>
<name>A0AA41NCD8_SCICA</name>
<keyword evidence="15 21" id="KW-0440">LIM domain</keyword>
<dbReference type="PROSITE" id="PS51848">
    <property type="entry name" value="BMERB"/>
    <property type="match status" value="1"/>
</dbReference>
<evidence type="ECO:0000256" key="19">
    <source>
        <dbReference type="ARBA" id="ARBA00023242"/>
    </source>
</evidence>
<evidence type="ECO:0000313" key="27">
    <source>
        <dbReference type="EMBL" id="MBZ3887811.1"/>
    </source>
</evidence>
<dbReference type="SMART" id="SM01203">
    <property type="entry name" value="DUF3585"/>
    <property type="match status" value="1"/>
</dbReference>
<dbReference type="Proteomes" id="UP001166674">
    <property type="component" value="Unassembled WGS sequence"/>
</dbReference>
<keyword evidence="8" id="KW-0285">Flavoprotein</keyword>
<keyword evidence="16 22" id="KW-0175">Coiled coil</keyword>